<keyword evidence="3" id="KW-0813">Transport</keyword>
<feature type="transmembrane region" description="Helical" evidence="8">
    <location>
        <begin position="432"/>
        <end position="453"/>
    </location>
</feature>
<dbReference type="Pfam" id="PF06826">
    <property type="entry name" value="Asp-Al_Ex"/>
    <property type="match status" value="2"/>
</dbReference>
<evidence type="ECO:0000259" key="9">
    <source>
        <dbReference type="Pfam" id="PF06826"/>
    </source>
</evidence>
<gene>
    <name evidence="10" type="ORF">VA7868_00963</name>
</gene>
<proteinExistence type="inferred from homology"/>
<reference evidence="10 11" key="1">
    <citation type="submission" date="2016-11" db="EMBL/GenBank/DDBJ databases">
        <authorList>
            <person name="Jaros S."/>
            <person name="Januszkiewicz K."/>
            <person name="Wedrychowicz H."/>
        </authorList>
    </citation>
    <scope>NUCLEOTIDE SEQUENCE [LARGE SCALE GENOMIC DNA]</scope>
    <source>
        <strain evidence="10 11">CECT 7868</strain>
    </source>
</reference>
<feature type="transmembrane region" description="Helical" evidence="8">
    <location>
        <begin position="221"/>
        <end position="241"/>
    </location>
</feature>
<feature type="transmembrane region" description="Helical" evidence="8">
    <location>
        <begin position="343"/>
        <end position="365"/>
    </location>
</feature>
<feature type="transmembrane region" description="Helical" evidence="8">
    <location>
        <begin position="109"/>
        <end position="131"/>
    </location>
</feature>
<keyword evidence="6 8" id="KW-1133">Transmembrane helix</keyword>
<dbReference type="NCBIfam" id="TIGR01625">
    <property type="entry name" value="YidE_YbjL_dupl"/>
    <property type="match status" value="1"/>
</dbReference>
<feature type="transmembrane region" description="Helical" evidence="8">
    <location>
        <begin position="6"/>
        <end position="24"/>
    </location>
</feature>
<evidence type="ECO:0000256" key="4">
    <source>
        <dbReference type="ARBA" id="ARBA00022475"/>
    </source>
</evidence>
<keyword evidence="7 8" id="KW-0472">Membrane</keyword>
<dbReference type="PANTHER" id="PTHR30445">
    <property type="entry name" value="K(+)_H(+) ANTIPORTER SUBUNIT KHTT"/>
    <property type="match status" value="1"/>
</dbReference>
<evidence type="ECO:0000313" key="10">
    <source>
        <dbReference type="EMBL" id="SHH94500.1"/>
    </source>
</evidence>
<dbReference type="STRING" id="1216006.VA7868_00963"/>
<evidence type="ECO:0000256" key="6">
    <source>
        <dbReference type="ARBA" id="ARBA00022989"/>
    </source>
</evidence>
<evidence type="ECO:0000256" key="2">
    <source>
        <dbReference type="ARBA" id="ARBA00009854"/>
    </source>
</evidence>
<dbReference type="InterPro" id="IPR050144">
    <property type="entry name" value="AAE_transporter"/>
</dbReference>
<protein>
    <submittedName>
        <fullName evidence="10">Putative transporter</fullName>
    </submittedName>
</protein>
<dbReference type="AlphaFoldDB" id="A0A1M5X3U2"/>
<feature type="domain" description="YidE/YbjL duplication" evidence="9">
    <location>
        <begin position="16"/>
        <end position="242"/>
    </location>
</feature>
<accession>A0A1M5X3U2</accession>
<evidence type="ECO:0000256" key="7">
    <source>
        <dbReference type="ARBA" id="ARBA00023136"/>
    </source>
</evidence>
<keyword evidence="11" id="KW-1185">Reference proteome</keyword>
<keyword evidence="4" id="KW-1003">Cell membrane</keyword>
<comment type="subcellular location">
    <subcellularLocation>
        <location evidence="1">Cell membrane</location>
        <topology evidence="1">Multi-pass membrane protein</topology>
    </subcellularLocation>
</comment>
<keyword evidence="5 8" id="KW-0812">Transmembrane</keyword>
<dbReference type="OrthoDB" id="9155749at2"/>
<organism evidence="10 11">
    <name type="scientific">Vibrio aerogenes CECT 7868</name>
    <dbReference type="NCBI Taxonomy" id="1216006"/>
    <lineage>
        <taxon>Bacteria</taxon>
        <taxon>Pseudomonadati</taxon>
        <taxon>Pseudomonadota</taxon>
        <taxon>Gammaproteobacteria</taxon>
        <taxon>Vibrionales</taxon>
        <taxon>Vibrionaceae</taxon>
        <taxon>Vibrio</taxon>
    </lineage>
</organism>
<evidence type="ECO:0000256" key="8">
    <source>
        <dbReference type="SAM" id="Phobius"/>
    </source>
</evidence>
<evidence type="ECO:0000256" key="1">
    <source>
        <dbReference type="ARBA" id="ARBA00004651"/>
    </source>
</evidence>
<feature type="transmembrane region" description="Helical" evidence="8">
    <location>
        <begin position="397"/>
        <end position="420"/>
    </location>
</feature>
<feature type="transmembrane region" description="Helical" evidence="8">
    <location>
        <begin position="36"/>
        <end position="56"/>
    </location>
</feature>
<dbReference type="Proteomes" id="UP000184608">
    <property type="component" value="Unassembled WGS sequence"/>
</dbReference>
<sequence>MKFEILKFLSNPYTLIFLVLTIGSRIENIKIGKFKLGISGNLFTGLFFGWAVLNLLEGVSPDGQYYAGVQKILHHGLVPHNVAHFFLYLFIAAVGLASAKDLGKVLKKYGAKFVLLSVILTATGGLSVYVLRDNIGDGLYEMSGVYTAALTSSPGVAAALETTEDSSYAVVDDFANLSNETKDKILKVIDPSHQLTHFNTTELTKAQKDIFVHEAVASTGAANAIGFPFGVIMVILAMSFLPKLFRIDLEKEQAAFKVELESMKEDEATQKPIGKFNLIAYAFCIFSGLMLGSVQVYLGPIGYFSLGSTGGILVTSLILGHIGQIAGQNFRMDPATLNVFKKFGLGAFVGIIGLTYGNKVIAALFSSTGLYIAMLSVLVAFICMVVGFIVGKYVFKINWVMLSGAICGGMTSTPGLGAAIEAVESEEAGAGYAATYPFALVCMVLFTIVMNHLPI</sequence>
<feature type="transmembrane region" description="Helical" evidence="8">
    <location>
        <begin position="303"/>
        <end position="322"/>
    </location>
</feature>
<evidence type="ECO:0000256" key="3">
    <source>
        <dbReference type="ARBA" id="ARBA00022448"/>
    </source>
</evidence>
<dbReference type="EMBL" id="FQXZ01000009">
    <property type="protein sequence ID" value="SHH94500.1"/>
    <property type="molecule type" value="Genomic_DNA"/>
</dbReference>
<feature type="domain" description="YidE/YbjL duplication" evidence="9">
    <location>
        <begin position="281"/>
        <end position="450"/>
    </location>
</feature>
<comment type="similarity">
    <text evidence="2">Belongs to the AAE transporter (TC 2.A.81) family.</text>
</comment>
<dbReference type="InterPro" id="IPR006512">
    <property type="entry name" value="YidE_YbjL"/>
</dbReference>
<dbReference type="PANTHER" id="PTHR30445:SF3">
    <property type="entry name" value="TRANSPORT PROTEIN YIDE-RELATED"/>
    <property type="match status" value="1"/>
</dbReference>
<feature type="transmembrane region" description="Helical" evidence="8">
    <location>
        <begin position="76"/>
        <end position="97"/>
    </location>
</feature>
<dbReference type="GO" id="GO:0005886">
    <property type="term" value="C:plasma membrane"/>
    <property type="evidence" value="ECO:0007669"/>
    <property type="project" value="UniProtKB-SubCell"/>
</dbReference>
<name>A0A1M5X3U2_9VIBR</name>
<evidence type="ECO:0000313" key="11">
    <source>
        <dbReference type="Proteomes" id="UP000184608"/>
    </source>
</evidence>
<feature type="transmembrane region" description="Helical" evidence="8">
    <location>
        <begin position="278"/>
        <end position="297"/>
    </location>
</feature>
<evidence type="ECO:0000256" key="5">
    <source>
        <dbReference type="ARBA" id="ARBA00022692"/>
    </source>
</evidence>
<feature type="transmembrane region" description="Helical" evidence="8">
    <location>
        <begin position="371"/>
        <end position="390"/>
    </location>
</feature>